<feature type="compositionally biased region" description="Polar residues" evidence="1">
    <location>
        <begin position="85"/>
        <end position="97"/>
    </location>
</feature>
<dbReference type="EMBL" id="ANJA01000057">
    <property type="protein sequence ID" value="ETO86197.1"/>
    <property type="molecule type" value="Genomic_DNA"/>
</dbReference>
<organism evidence="2 3">
    <name type="scientific">Phytophthora nicotianae P1976</name>
    <dbReference type="NCBI Taxonomy" id="1317066"/>
    <lineage>
        <taxon>Eukaryota</taxon>
        <taxon>Sar</taxon>
        <taxon>Stramenopiles</taxon>
        <taxon>Oomycota</taxon>
        <taxon>Peronosporomycetes</taxon>
        <taxon>Peronosporales</taxon>
        <taxon>Peronosporaceae</taxon>
        <taxon>Phytophthora</taxon>
    </lineage>
</organism>
<dbReference type="Proteomes" id="UP000028582">
    <property type="component" value="Unassembled WGS sequence"/>
</dbReference>
<comment type="caution">
    <text evidence="2">The sequence shown here is derived from an EMBL/GenBank/DDBJ whole genome shotgun (WGS) entry which is preliminary data.</text>
</comment>
<sequence>MYIVGRSSKRWGGLAAKDVDTVAIFATSIRGYRDLIDQLPVAGWPALLETRSISRMASVTGDLRDRKGGDNVPLSPSTARRRYPSGQSKDTGSTSGGQVFKTWSCHLD</sequence>
<evidence type="ECO:0000313" key="3">
    <source>
        <dbReference type="Proteomes" id="UP000028582"/>
    </source>
</evidence>
<proteinExistence type="predicted"/>
<name>A0A081B4Y6_PHYNI</name>
<feature type="region of interest" description="Disordered" evidence="1">
    <location>
        <begin position="59"/>
        <end position="98"/>
    </location>
</feature>
<evidence type="ECO:0000313" key="2">
    <source>
        <dbReference type="EMBL" id="ETO86197.1"/>
    </source>
</evidence>
<reference evidence="2 3" key="1">
    <citation type="submission" date="2013-11" db="EMBL/GenBank/DDBJ databases">
        <title>The Genome Sequence of Phytophthora parasitica P1976.</title>
        <authorList>
            <consortium name="The Broad Institute Genomics Platform"/>
            <person name="Russ C."/>
            <person name="Tyler B."/>
            <person name="Panabieres F."/>
            <person name="Shan W."/>
            <person name="Tripathy S."/>
            <person name="Grunwald N."/>
            <person name="Machado M."/>
            <person name="Johnson C.S."/>
            <person name="Walker B."/>
            <person name="Young S."/>
            <person name="Zeng Q."/>
            <person name="Gargeya S."/>
            <person name="Fitzgerald M."/>
            <person name="Haas B."/>
            <person name="Abouelleil A."/>
            <person name="Allen A.W."/>
            <person name="Alvarado L."/>
            <person name="Arachchi H.M."/>
            <person name="Berlin A.M."/>
            <person name="Chapman S.B."/>
            <person name="Gainer-Dewar J."/>
            <person name="Goldberg J."/>
            <person name="Griggs A."/>
            <person name="Gujja S."/>
            <person name="Hansen M."/>
            <person name="Howarth C."/>
            <person name="Imamovic A."/>
            <person name="Ireland A."/>
            <person name="Larimer J."/>
            <person name="McCowan C."/>
            <person name="Murphy C."/>
            <person name="Pearson M."/>
            <person name="Poon T.W."/>
            <person name="Priest M."/>
            <person name="Roberts A."/>
            <person name="Saif S."/>
            <person name="Shea T."/>
            <person name="Sisk P."/>
            <person name="Sykes S."/>
            <person name="Wortman J."/>
            <person name="Nusbaum C."/>
            <person name="Birren B."/>
        </authorList>
    </citation>
    <scope>NUCLEOTIDE SEQUENCE [LARGE SCALE GENOMIC DNA]</scope>
    <source>
        <strain evidence="2 3">P1976</strain>
    </source>
</reference>
<gene>
    <name evidence="2" type="ORF">F444_00223</name>
</gene>
<evidence type="ECO:0000256" key="1">
    <source>
        <dbReference type="SAM" id="MobiDB-lite"/>
    </source>
</evidence>
<accession>A0A081B4Y6</accession>
<protein>
    <submittedName>
        <fullName evidence="2">Uncharacterized protein</fullName>
    </submittedName>
</protein>
<dbReference type="AlphaFoldDB" id="A0A081B4Y6"/>